<evidence type="ECO:0000256" key="2">
    <source>
        <dbReference type="ARBA" id="ARBA00012438"/>
    </source>
</evidence>
<keyword evidence="9" id="KW-0812">Transmembrane</keyword>
<dbReference type="EMBL" id="BAAASD010000005">
    <property type="protein sequence ID" value="GAA2334675.1"/>
    <property type="molecule type" value="Genomic_DNA"/>
</dbReference>
<keyword evidence="3" id="KW-0597">Phosphoprotein</keyword>
<evidence type="ECO:0000256" key="6">
    <source>
        <dbReference type="ARBA" id="ARBA00022777"/>
    </source>
</evidence>
<dbReference type="Pfam" id="PF07730">
    <property type="entry name" value="HisKA_3"/>
    <property type="match status" value="1"/>
</dbReference>
<dbReference type="InterPro" id="IPR011712">
    <property type="entry name" value="Sig_transdc_His_kin_sub3_dim/P"/>
</dbReference>
<evidence type="ECO:0000259" key="10">
    <source>
        <dbReference type="Pfam" id="PF07730"/>
    </source>
</evidence>
<comment type="caution">
    <text evidence="11">The sequence shown here is derived from an EMBL/GenBank/DDBJ whole genome shotgun (WGS) entry which is preliminary data.</text>
</comment>
<keyword evidence="6 11" id="KW-0418">Kinase</keyword>
<keyword evidence="4" id="KW-0808">Transferase</keyword>
<feature type="transmembrane region" description="Helical" evidence="9">
    <location>
        <begin position="100"/>
        <end position="127"/>
    </location>
</feature>
<gene>
    <name evidence="11" type="ORF">GCM10010246_18260</name>
</gene>
<evidence type="ECO:0000256" key="3">
    <source>
        <dbReference type="ARBA" id="ARBA00022553"/>
    </source>
</evidence>
<comment type="catalytic activity">
    <reaction evidence="1">
        <text>ATP + protein L-histidine = ADP + protein N-phospho-L-histidine.</text>
        <dbReference type="EC" id="2.7.13.3"/>
    </reaction>
</comment>
<keyword evidence="7" id="KW-0067">ATP-binding</keyword>
<dbReference type="GO" id="GO:0016301">
    <property type="term" value="F:kinase activity"/>
    <property type="evidence" value="ECO:0007669"/>
    <property type="project" value="UniProtKB-KW"/>
</dbReference>
<keyword evidence="12" id="KW-1185">Reference proteome</keyword>
<evidence type="ECO:0000256" key="9">
    <source>
        <dbReference type="SAM" id="Phobius"/>
    </source>
</evidence>
<keyword evidence="9" id="KW-1133">Transmembrane helix</keyword>
<dbReference type="PANTHER" id="PTHR24421">
    <property type="entry name" value="NITRATE/NITRITE SENSOR PROTEIN NARX-RELATED"/>
    <property type="match status" value="1"/>
</dbReference>
<dbReference type="Gene3D" id="3.30.565.10">
    <property type="entry name" value="Histidine kinase-like ATPase, C-terminal domain"/>
    <property type="match status" value="1"/>
</dbReference>
<keyword evidence="9" id="KW-0472">Membrane</keyword>
<dbReference type="Proteomes" id="UP001500253">
    <property type="component" value="Unassembled WGS sequence"/>
</dbReference>
<evidence type="ECO:0000256" key="8">
    <source>
        <dbReference type="ARBA" id="ARBA00023012"/>
    </source>
</evidence>
<dbReference type="PANTHER" id="PTHR24421:SF10">
    <property type="entry name" value="NITRATE_NITRITE SENSOR PROTEIN NARQ"/>
    <property type="match status" value="1"/>
</dbReference>
<feature type="transmembrane region" description="Helical" evidence="9">
    <location>
        <begin position="133"/>
        <end position="160"/>
    </location>
</feature>
<evidence type="ECO:0000256" key="7">
    <source>
        <dbReference type="ARBA" id="ARBA00022840"/>
    </source>
</evidence>
<keyword evidence="8" id="KW-0902">Two-component regulatory system</keyword>
<sequence>MLRRGWRRGWRLAGGLLIGACTAVVELPGAAVAGAALLGVRAWPGGRPAARRRVERAVTAGARRLAEAERGRLSRFLGQDIAADYDDGGARQYMAVRWSLGLLGGLVLASVAVGAAYGSLLLWGWFLISGGEWMTIIASAIGGLFLLFLALQGVVGVALLEGQLARHFLGPSPQEALRRRIDELSTSRAGVVDAVHDERRRIERDLHDGVQQRLVALGMLLGRARRSQDPDKARALLVQAHEESRAALTDLREVAWRVYPTALDEAGLRAALEAVAERSPIPVRLEYGLTAEPEEAVRTVAYFVVAEAVTNAIKHAGAEHLTVALTRSDAEKGVAEVGVAAARRAERGVAEVGVAGTRRAERGVAGEVTARGGLLLVRVTDDGKGGADPAGGGLLGLARRVAALDGRLRVASPPGGPTTISAELPCA</sequence>
<dbReference type="SUPFAM" id="SSF55874">
    <property type="entry name" value="ATPase domain of HSP90 chaperone/DNA topoisomerase II/histidine kinase"/>
    <property type="match status" value="1"/>
</dbReference>
<dbReference type="EC" id="2.7.13.3" evidence="2"/>
<dbReference type="InterPro" id="IPR050482">
    <property type="entry name" value="Sensor_HK_TwoCompSys"/>
</dbReference>
<evidence type="ECO:0000256" key="5">
    <source>
        <dbReference type="ARBA" id="ARBA00022741"/>
    </source>
</evidence>
<dbReference type="CDD" id="cd16917">
    <property type="entry name" value="HATPase_UhpB-NarQ-NarX-like"/>
    <property type="match status" value="1"/>
</dbReference>
<evidence type="ECO:0000313" key="12">
    <source>
        <dbReference type="Proteomes" id="UP001500253"/>
    </source>
</evidence>
<keyword evidence="5" id="KW-0547">Nucleotide-binding</keyword>
<accession>A0ABN3FPP6</accession>
<dbReference type="InterPro" id="IPR036890">
    <property type="entry name" value="HATPase_C_sf"/>
</dbReference>
<feature type="transmembrane region" description="Helical" evidence="9">
    <location>
        <begin position="12"/>
        <end position="43"/>
    </location>
</feature>
<name>A0ABN3FPP6_9ACTN</name>
<protein>
    <recommendedName>
        <fullName evidence="2">histidine kinase</fullName>
        <ecNumber evidence="2">2.7.13.3</ecNumber>
    </recommendedName>
</protein>
<evidence type="ECO:0000256" key="1">
    <source>
        <dbReference type="ARBA" id="ARBA00000085"/>
    </source>
</evidence>
<organism evidence="11 12">
    <name type="scientific">Streptomyces cuspidosporus</name>
    <dbReference type="NCBI Taxonomy" id="66882"/>
    <lineage>
        <taxon>Bacteria</taxon>
        <taxon>Bacillati</taxon>
        <taxon>Actinomycetota</taxon>
        <taxon>Actinomycetes</taxon>
        <taxon>Kitasatosporales</taxon>
        <taxon>Streptomycetaceae</taxon>
        <taxon>Streptomyces</taxon>
    </lineage>
</organism>
<reference evidence="11 12" key="1">
    <citation type="journal article" date="2019" name="Int. J. Syst. Evol. Microbiol.">
        <title>The Global Catalogue of Microorganisms (GCM) 10K type strain sequencing project: providing services to taxonomists for standard genome sequencing and annotation.</title>
        <authorList>
            <consortium name="The Broad Institute Genomics Platform"/>
            <consortium name="The Broad Institute Genome Sequencing Center for Infectious Disease"/>
            <person name="Wu L."/>
            <person name="Ma J."/>
        </authorList>
    </citation>
    <scope>NUCLEOTIDE SEQUENCE [LARGE SCALE GENOMIC DNA]</scope>
    <source>
        <strain evidence="11 12">JCM 4316</strain>
    </source>
</reference>
<dbReference type="Gene3D" id="1.20.5.1930">
    <property type="match status" value="1"/>
</dbReference>
<feature type="domain" description="Signal transduction histidine kinase subgroup 3 dimerisation and phosphoacceptor" evidence="10">
    <location>
        <begin position="198"/>
        <end position="262"/>
    </location>
</feature>
<proteinExistence type="predicted"/>
<evidence type="ECO:0000313" key="11">
    <source>
        <dbReference type="EMBL" id="GAA2334675.1"/>
    </source>
</evidence>
<evidence type="ECO:0000256" key="4">
    <source>
        <dbReference type="ARBA" id="ARBA00022679"/>
    </source>
</evidence>